<dbReference type="SUPFAM" id="SSF47565">
    <property type="entry name" value="Insect pheromone/odorant-binding proteins"/>
    <property type="match status" value="1"/>
</dbReference>
<dbReference type="RefSeq" id="XP_022826781.1">
    <property type="nucleotide sequence ID" value="XM_022971013.1"/>
</dbReference>
<dbReference type="GO" id="GO:0005576">
    <property type="term" value="C:extracellular region"/>
    <property type="evidence" value="ECO:0007669"/>
    <property type="project" value="TreeGrafter"/>
</dbReference>
<dbReference type="GO" id="GO:0042048">
    <property type="term" value="P:olfactory behavior"/>
    <property type="evidence" value="ECO:0007669"/>
    <property type="project" value="TreeGrafter"/>
</dbReference>
<dbReference type="InterPro" id="IPR036728">
    <property type="entry name" value="PBP_GOBP_sf"/>
</dbReference>
<dbReference type="InterPro" id="IPR006170">
    <property type="entry name" value="PBP/GOBP"/>
</dbReference>
<dbReference type="GO" id="GO:0005549">
    <property type="term" value="F:odorant binding"/>
    <property type="evidence" value="ECO:0007669"/>
    <property type="project" value="InterPro"/>
</dbReference>
<name>A0A9J7ITM4_SPOLT</name>
<dbReference type="CDD" id="cd23992">
    <property type="entry name" value="PBP_GOBP"/>
    <property type="match status" value="1"/>
</dbReference>
<evidence type="ECO:0000256" key="1">
    <source>
        <dbReference type="SAM" id="SignalP"/>
    </source>
</evidence>
<evidence type="ECO:0000313" key="2">
    <source>
        <dbReference type="Proteomes" id="UP000301870"/>
    </source>
</evidence>
<organism evidence="2 3">
    <name type="scientific">Spodoptera litura</name>
    <name type="common">Asian cotton leafworm</name>
    <dbReference type="NCBI Taxonomy" id="69820"/>
    <lineage>
        <taxon>Eukaryota</taxon>
        <taxon>Metazoa</taxon>
        <taxon>Ecdysozoa</taxon>
        <taxon>Arthropoda</taxon>
        <taxon>Hexapoda</taxon>
        <taxon>Insecta</taxon>
        <taxon>Pterygota</taxon>
        <taxon>Neoptera</taxon>
        <taxon>Endopterygota</taxon>
        <taxon>Lepidoptera</taxon>
        <taxon>Glossata</taxon>
        <taxon>Ditrysia</taxon>
        <taxon>Noctuoidea</taxon>
        <taxon>Noctuidae</taxon>
        <taxon>Amphipyrinae</taxon>
        <taxon>Spodoptera</taxon>
    </lineage>
</organism>
<dbReference type="PANTHER" id="PTHR21364">
    <property type="entry name" value="GENERAL ODORANT-BINDING PROTEIN 19A"/>
    <property type="match status" value="1"/>
</dbReference>
<keyword evidence="1" id="KW-0732">Signal</keyword>
<dbReference type="Proteomes" id="UP000301870">
    <property type="component" value="Chromosome 23"/>
</dbReference>
<dbReference type="OrthoDB" id="6610259at2759"/>
<keyword evidence="2" id="KW-1185">Reference proteome</keyword>
<dbReference type="GO" id="GO:0007608">
    <property type="term" value="P:sensory perception of smell"/>
    <property type="evidence" value="ECO:0007669"/>
    <property type="project" value="TreeGrafter"/>
</dbReference>
<dbReference type="SMART" id="SM00708">
    <property type="entry name" value="PhBP"/>
    <property type="match status" value="1"/>
</dbReference>
<proteinExistence type="predicted"/>
<dbReference type="Gene3D" id="1.10.238.20">
    <property type="entry name" value="Pheromone/general odorant binding protein domain"/>
    <property type="match status" value="1"/>
</dbReference>
<evidence type="ECO:0000313" key="3">
    <source>
        <dbReference type="RefSeq" id="XP_022826781.1"/>
    </source>
</evidence>
<protein>
    <submittedName>
        <fullName evidence="3">General odorant-binding protein lush-like</fullName>
    </submittedName>
</protein>
<dbReference type="GO" id="GO:0035275">
    <property type="term" value="F:dibutyl phthalate binding"/>
    <property type="evidence" value="ECO:0007669"/>
    <property type="project" value="TreeGrafter"/>
</dbReference>
<accession>A0A9J7ITM4</accession>
<feature type="chain" id="PRO_5039910675" evidence="1">
    <location>
        <begin position="24"/>
        <end position="140"/>
    </location>
</feature>
<feature type="signal peptide" evidence="1">
    <location>
        <begin position="1"/>
        <end position="23"/>
    </location>
</feature>
<reference evidence="3" key="1">
    <citation type="submission" date="2025-08" db="UniProtKB">
        <authorList>
            <consortium name="RefSeq"/>
        </authorList>
    </citation>
    <scope>IDENTIFICATION</scope>
    <source>
        <strain evidence="3">Ishihara</strain>
        <tissue evidence="3">Whole body</tissue>
    </source>
</reference>
<sequence length="140" mass="15947">MNRLLLVYFVVLCAGCSYGMTRAQVKKTMGIIKNQCMPKNSVTEEQVGRIEQGVFIEDRNVMCYVACIYKSLQVVKNDKLDMALITKQIDILYPPELKEPVKKSVAACFHSQDNYSDFCEGVFYASKCLYEKDPASFIFP</sequence>
<dbReference type="PANTHER" id="PTHR21364:SF1">
    <property type="entry name" value="GENERAL ODORANT-BINDING PROTEIN LUSH"/>
    <property type="match status" value="1"/>
</dbReference>
<dbReference type="KEGG" id="sliu:111356602"/>
<dbReference type="AlphaFoldDB" id="A0A9J7ITM4"/>
<dbReference type="GeneID" id="111356602"/>
<gene>
    <name evidence="3" type="primary">LOC111356602</name>
</gene>
<dbReference type="Pfam" id="PF01395">
    <property type="entry name" value="PBP_GOBP"/>
    <property type="match status" value="1"/>
</dbReference>